<protein>
    <recommendedName>
        <fullName evidence="1">Polysaccharide biosynthesis enzyme WcbI domain-containing protein</fullName>
    </recommendedName>
</protein>
<dbReference type="Pfam" id="PF18588">
    <property type="entry name" value="WcbI"/>
    <property type="match status" value="1"/>
</dbReference>
<gene>
    <name evidence="2" type="ORF">GXW74_05875</name>
</gene>
<proteinExistence type="predicted"/>
<organism evidence="2 3">
    <name type="scientific">Neoroseomonas eburnea</name>
    <dbReference type="NCBI Taxonomy" id="1346889"/>
    <lineage>
        <taxon>Bacteria</taxon>
        <taxon>Pseudomonadati</taxon>
        <taxon>Pseudomonadota</taxon>
        <taxon>Alphaproteobacteria</taxon>
        <taxon>Acetobacterales</taxon>
        <taxon>Acetobacteraceae</taxon>
        <taxon>Neoroseomonas</taxon>
    </lineage>
</organism>
<sequence>MMRLAVLGNCQAHGYAHALAHLLPEADVEAFEAAVIRNAKRVPNAVELLRGFDAVFSQDFGPEFGKLQTRMLAANGPPLHRLPAIAFRGYHPDMAYLTVEGQVQGSPLGAYHSAIVAAAFSLGLAEGDVPTLFNRLVYNRLGYVSAFGGARTLLLDQLAKYGLDMAAEFEAWHARGPFMHTMNHPCGFVLADVARAAAIRAGLLPADAPHVAPPCDQLASDTIWPVYPEIAEAHGVPGGMMFKRITRQVAPLGNSTYIPLPRLIRESYQMYRALPEAGFREGAVGKVREKLAALVG</sequence>
<evidence type="ECO:0000259" key="1">
    <source>
        <dbReference type="Pfam" id="PF18588"/>
    </source>
</evidence>
<evidence type="ECO:0000313" key="3">
    <source>
        <dbReference type="Proteomes" id="UP001138709"/>
    </source>
</evidence>
<dbReference type="Proteomes" id="UP001138709">
    <property type="component" value="Unassembled WGS sequence"/>
</dbReference>
<feature type="domain" description="Polysaccharide biosynthesis enzyme WcbI" evidence="1">
    <location>
        <begin position="4"/>
        <end position="203"/>
    </location>
</feature>
<dbReference type="AlphaFoldDB" id="A0A9X9X8H1"/>
<reference evidence="2" key="2">
    <citation type="journal article" date="2021" name="Syst. Appl. Microbiol.">
        <title>Roseomonas hellenica sp. nov., isolated from roots of wild-growing Alkanna tinctoria.</title>
        <authorList>
            <person name="Rat A."/>
            <person name="Naranjo H.D."/>
            <person name="Lebbe L."/>
            <person name="Cnockaert M."/>
            <person name="Krigas N."/>
            <person name="Grigoriadou K."/>
            <person name="Maloupa E."/>
            <person name="Willems A."/>
        </authorList>
    </citation>
    <scope>NUCLEOTIDE SEQUENCE</scope>
    <source>
        <strain evidence="2">LMG 31228</strain>
    </source>
</reference>
<evidence type="ECO:0000313" key="2">
    <source>
        <dbReference type="EMBL" id="MBR0680007.1"/>
    </source>
</evidence>
<dbReference type="InterPro" id="IPR041307">
    <property type="entry name" value="WcbI"/>
</dbReference>
<accession>A0A9X9X8H1</accession>
<reference evidence="2" key="1">
    <citation type="submission" date="2020-01" db="EMBL/GenBank/DDBJ databases">
        <authorList>
            <person name="Rat A."/>
        </authorList>
    </citation>
    <scope>NUCLEOTIDE SEQUENCE</scope>
    <source>
        <strain evidence="2">LMG 31228</strain>
    </source>
</reference>
<dbReference type="EMBL" id="JAAEDL010000004">
    <property type="protein sequence ID" value="MBR0680007.1"/>
    <property type="molecule type" value="Genomic_DNA"/>
</dbReference>
<name>A0A9X9X8H1_9PROT</name>
<dbReference type="Gene3D" id="3.40.50.12080">
    <property type="match status" value="1"/>
</dbReference>
<keyword evidence="3" id="KW-1185">Reference proteome</keyword>
<comment type="caution">
    <text evidence="2">The sequence shown here is derived from an EMBL/GenBank/DDBJ whole genome shotgun (WGS) entry which is preliminary data.</text>
</comment>